<reference evidence="1 2" key="1">
    <citation type="journal article" date="2012" name="Eukaryot. Cell">
        <title>Genome sequence of the fungus Glarea lozoyensis: the first genome sequence of a species from the Helotiaceae family.</title>
        <authorList>
            <person name="Youssar L."/>
            <person name="Gruening B.A."/>
            <person name="Erxleben A."/>
            <person name="Guenther S."/>
            <person name="Huettel W."/>
        </authorList>
    </citation>
    <scope>NUCLEOTIDE SEQUENCE [LARGE SCALE GENOMIC DNA]</scope>
    <source>
        <strain evidence="2">ATCC 74030 / MF5533</strain>
    </source>
</reference>
<sequence>MSDAELDREWKPSTRPQSTMAKNFSLALNDLFKIDNSVADLDAVVSENRTRHGYTFPGTHLKMK</sequence>
<evidence type="ECO:0000313" key="1">
    <source>
        <dbReference type="EMBL" id="EHK98265.1"/>
    </source>
</evidence>
<accession>H0ETH0</accession>
<keyword evidence="2" id="KW-1185">Reference proteome</keyword>
<evidence type="ECO:0000313" key="2">
    <source>
        <dbReference type="Proteomes" id="UP000005446"/>
    </source>
</evidence>
<organism evidence="1 2">
    <name type="scientific">Glarea lozoyensis (strain ATCC 74030 / MF5533)</name>
    <dbReference type="NCBI Taxonomy" id="1104152"/>
    <lineage>
        <taxon>Eukaryota</taxon>
        <taxon>Fungi</taxon>
        <taxon>Dikarya</taxon>
        <taxon>Ascomycota</taxon>
        <taxon>Pezizomycotina</taxon>
        <taxon>Leotiomycetes</taxon>
        <taxon>Helotiales</taxon>
        <taxon>Helotiaceae</taxon>
        <taxon>Glarea</taxon>
    </lineage>
</organism>
<name>H0ETH0_GLAL7</name>
<dbReference type="HOGENOM" id="CLU_2867842_0_0_1"/>
<dbReference type="Proteomes" id="UP000005446">
    <property type="component" value="Unassembled WGS sequence"/>
</dbReference>
<dbReference type="AlphaFoldDB" id="H0ETH0"/>
<dbReference type="EMBL" id="AGUE01000161">
    <property type="protein sequence ID" value="EHK98265.1"/>
    <property type="molecule type" value="Genomic_DNA"/>
</dbReference>
<gene>
    <name evidence="1" type="ORF">M7I_6033</name>
</gene>
<protein>
    <submittedName>
        <fullName evidence="1">Uncharacterized protein</fullName>
    </submittedName>
</protein>
<dbReference type="OrthoDB" id="5408734at2759"/>
<comment type="caution">
    <text evidence="1">The sequence shown here is derived from an EMBL/GenBank/DDBJ whole genome shotgun (WGS) entry which is preliminary data.</text>
</comment>
<dbReference type="InParanoid" id="H0ETH0"/>
<proteinExistence type="predicted"/>